<evidence type="ECO:0000256" key="3">
    <source>
        <dbReference type="ARBA" id="ARBA00022722"/>
    </source>
</evidence>
<keyword evidence="3" id="KW-0540">Nuclease</keyword>
<dbReference type="STRING" id="768671.ThimaDRAFT_2257"/>
<dbReference type="SUPFAM" id="SSF56219">
    <property type="entry name" value="DNase I-like"/>
    <property type="match status" value="1"/>
</dbReference>
<dbReference type="GO" id="GO:0003697">
    <property type="term" value="F:single-stranded DNA binding"/>
    <property type="evidence" value="ECO:0007669"/>
    <property type="project" value="TreeGrafter"/>
</dbReference>
<organism evidence="10 11">
    <name type="scientific">Thiocapsa marina 5811</name>
    <dbReference type="NCBI Taxonomy" id="768671"/>
    <lineage>
        <taxon>Bacteria</taxon>
        <taxon>Pseudomonadati</taxon>
        <taxon>Pseudomonadota</taxon>
        <taxon>Gammaproteobacteria</taxon>
        <taxon>Chromatiales</taxon>
        <taxon>Chromatiaceae</taxon>
        <taxon>Thiocapsa</taxon>
    </lineage>
</organism>
<name>F9UBF5_9GAMM</name>
<dbReference type="PANTHER" id="PTHR15822:SF4">
    <property type="entry name" value="TYROSYL-DNA PHOSPHODIESTERASE 2"/>
    <property type="match status" value="1"/>
</dbReference>
<reference evidence="10 11" key="1">
    <citation type="submission" date="2011-06" db="EMBL/GenBank/DDBJ databases">
        <title>The draft genome of Thiocapsa marina 5811.</title>
        <authorList>
            <consortium name="US DOE Joint Genome Institute (JGI-PGF)"/>
            <person name="Lucas S."/>
            <person name="Han J."/>
            <person name="Cheng J.-F."/>
            <person name="Goodwin L."/>
            <person name="Pitluck S."/>
            <person name="Peters L."/>
            <person name="Land M.L."/>
            <person name="Hauser L."/>
            <person name="Vogl K."/>
            <person name="Liu Z."/>
            <person name="Imhoff J."/>
            <person name="Thiel V."/>
            <person name="Frigaard N.-U."/>
            <person name="Bryant D."/>
            <person name="Woyke T.J."/>
        </authorList>
    </citation>
    <scope>NUCLEOTIDE SEQUENCE [LARGE SCALE GENOMIC DNA]</scope>
    <source>
        <strain evidence="10 11">5811</strain>
    </source>
</reference>
<dbReference type="GO" id="GO:0070260">
    <property type="term" value="F:5'-tyrosyl-DNA phosphodiesterase activity"/>
    <property type="evidence" value="ECO:0007669"/>
    <property type="project" value="TreeGrafter"/>
</dbReference>
<dbReference type="Pfam" id="PF03372">
    <property type="entry name" value="Exo_endo_phos"/>
    <property type="match status" value="1"/>
</dbReference>
<keyword evidence="7" id="KW-0460">Magnesium</keyword>
<evidence type="ECO:0000256" key="6">
    <source>
        <dbReference type="ARBA" id="ARBA00022801"/>
    </source>
</evidence>
<dbReference type="GO" id="GO:0006302">
    <property type="term" value="P:double-strand break repair"/>
    <property type="evidence" value="ECO:0007669"/>
    <property type="project" value="TreeGrafter"/>
</dbReference>
<dbReference type="GO" id="GO:0046872">
    <property type="term" value="F:metal ion binding"/>
    <property type="evidence" value="ECO:0007669"/>
    <property type="project" value="UniProtKB-KW"/>
</dbReference>
<comment type="cofactor">
    <cofactor evidence="2">
        <name>Mg(2+)</name>
        <dbReference type="ChEBI" id="CHEBI:18420"/>
    </cofactor>
</comment>
<dbReference type="AlphaFoldDB" id="F9UBF5"/>
<evidence type="ECO:0000256" key="7">
    <source>
        <dbReference type="ARBA" id="ARBA00022842"/>
    </source>
</evidence>
<dbReference type="InterPro" id="IPR005135">
    <property type="entry name" value="Endo/exonuclease/phosphatase"/>
</dbReference>
<evidence type="ECO:0000259" key="9">
    <source>
        <dbReference type="Pfam" id="PF03372"/>
    </source>
</evidence>
<accession>F9UBF5</accession>
<dbReference type="RefSeq" id="WP_007193132.1">
    <property type="nucleotide sequence ID" value="NZ_AFWV01000007.1"/>
</dbReference>
<keyword evidence="6" id="KW-0378">Hydrolase</keyword>
<dbReference type="Proteomes" id="UP000005459">
    <property type="component" value="Unassembled WGS sequence"/>
</dbReference>
<evidence type="ECO:0000256" key="2">
    <source>
        <dbReference type="ARBA" id="ARBA00001946"/>
    </source>
</evidence>
<evidence type="ECO:0000313" key="11">
    <source>
        <dbReference type="Proteomes" id="UP000005459"/>
    </source>
</evidence>
<keyword evidence="8" id="KW-0234">DNA repair</keyword>
<evidence type="ECO:0000256" key="1">
    <source>
        <dbReference type="ARBA" id="ARBA00001936"/>
    </source>
</evidence>
<dbReference type="eggNOG" id="COG3021">
    <property type="taxonomic scope" value="Bacteria"/>
</dbReference>
<dbReference type="OrthoDB" id="9793162at2"/>
<keyword evidence="5" id="KW-0227">DNA damage</keyword>
<keyword evidence="4" id="KW-0479">Metal-binding</keyword>
<evidence type="ECO:0000256" key="8">
    <source>
        <dbReference type="ARBA" id="ARBA00023204"/>
    </source>
</evidence>
<feature type="domain" description="Endonuclease/exonuclease/phosphatase" evidence="9">
    <location>
        <begin position="7"/>
        <end position="215"/>
    </location>
</feature>
<sequence>MLETASTARAHTLLRQAKALDPDIVALQEVTAGFMEVLAEDADWAGYHVSVEGSEAPPGGLLVLSRYPFAKIAYRKLPSASGRYVLFASLDPGTEPLVVATTHLESLLEDQVARKAQIAFIQERLPHRGLTLWLGDFNVGDQDPETAHLAGWTDAWTRLRPGGPGYSYDLETNPLAREHAFAAEPSRRLDRILGSRRLVPIAVGLTGQTNPPSDHYGVWADLVLSR</sequence>
<comment type="cofactor">
    <cofactor evidence="1">
        <name>Mn(2+)</name>
        <dbReference type="ChEBI" id="CHEBI:29035"/>
    </cofactor>
</comment>
<dbReference type="PANTHER" id="PTHR15822">
    <property type="entry name" value="TRAF AND TNF RECEPTOR-ASSOCIATED PROTEIN"/>
    <property type="match status" value="1"/>
</dbReference>
<dbReference type="GO" id="GO:0004519">
    <property type="term" value="F:endonuclease activity"/>
    <property type="evidence" value="ECO:0007669"/>
    <property type="project" value="UniProtKB-KW"/>
</dbReference>
<evidence type="ECO:0000313" key="10">
    <source>
        <dbReference type="EMBL" id="EGV18273.1"/>
    </source>
</evidence>
<keyword evidence="11" id="KW-1185">Reference proteome</keyword>
<proteinExistence type="predicted"/>
<dbReference type="InterPro" id="IPR036691">
    <property type="entry name" value="Endo/exonu/phosph_ase_sf"/>
</dbReference>
<dbReference type="GO" id="GO:0004527">
    <property type="term" value="F:exonuclease activity"/>
    <property type="evidence" value="ECO:0007669"/>
    <property type="project" value="UniProtKB-KW"/>
</dbReference>
<protein>
    <submittedName>
        <fullName evidence="10">Endonuclease/exonuclease/phosphatase</fullName>
    </submittedName>
</protein>
<gene>
    <name evidence="10" type="ORF">ThimaDRAFT_2257</name>
</gene>
<dbReference type="GO" id="GO:0005737">
    <property type="term" value="C:cytoplasm"/>
    <property type="evidence" value="ECO:0007669"/>
    <property type="project" value="TreeGrafter"/>
</dbReference>
<dbReference type="Gene3D" id="3.60.10.10">
    <property type="entry name" value="Endonuclease/exonuclease/phosphatase"/>
    <property type="match status" value="1"/>
</dbReference>
<dbReference type="EMBL" id="AFWV01000007">
    <property type="protein sequence ID" value="EGV18273.1"/>
    <property type="molecule type" value="Genomic_DNA"/>
</dbReference>
<evidence type="ECO:0000256" key="4">
    <source>
        <dbReference type="ARBA" id="ARBA00022723"/>
    </source>
</evidence>
<dbReference type="InterPro" id="IPR051547">
    <property type="entry name" value="TDP2-like"/>
</dbReference>
<keyword evidence="10" id="KW-0269">Exonuclease</keyword>
<keyword evidence="10" id="KW-0255">Endonuclease</keyword>
<evidence type="ECO:0000256" key="5">
    <source>
        <dbReference type="ARBA" id="ARBA00022763"/>
    </source>
</evidence>